<sequence length="298" mass="34456">MSKPNVSISTEQLLPVIANSINGQFSSLPIAINSQSIVYKIYSQLYRRYVAIKIINKKAIHQAIAEKFLPRELEITLKVRHPHISRCLAITQPIPSKIVIISDFYERGTLLDLILKEKRIRELPTAITYFRQIIEAVNYLHQRGIAHRDLKLENILLDGNGDIKLIDFGFARSVQQRERTRSFCGTQPYSSPQISLSKPYLPFCADFYACGIILYTMIIGKWPEKSGFSDFADGLPSAQCRRLIIALLDEDEMSRADYDYCVNSEWMGNYQKNWIFANHAYFYEKIPFPDENRMEFLP</sequence>
<reference evidence="7" key="1">
    <citation type="submission" date="2022-11" db="EMBL/GenBank/DDBJ databases">
        <authorList>
            <person name="Kikuchi T."/>
        </authorList>
    </citation>
    <scope>NUCLEOTIDE SEQUENCE</scope>
    <source>
        <strain evidence="7">PS1010</strain>
    </source>
</reference>
<evidence type="ECO:0000256" key="2">
    <source>
        <dbReference type="ARBA" id="ARBA00022679"/>
    </source>
</evidence>
<evidence type="ECO:0000256" key="3">
    <source>
        <dbReference type="ARBA" id="ARBA00022741"/>
    </source>
</evidence>
<dbReference type="InterPro" id="IPR008271">
    <property type="entry name" value="Ser/Thr_kinase_AS"/>
</dbReference>
<keyword evidence="3" id="KW-0547">Nucleotide-binding</keyword>
<dbReference type="EMBL" id="CANHGI010000001">
    <property type="protein sequence ID" value="CAI5439079.1"/>
    <property type="molecule type" value="Genomic_DNA"/>
</dbReference>
<keyword evidence="5" id="KW-0067">ATP-binding</keyword>
<dbReference type="PANTHER" id="PTHR24346">
    <property type="entry name" value="MAP/MICROTUBULE AFFINITY-REGULATING KINASE"/>
    <property type="match status" value="1"/>
</dbReference>
<dbReference type="PROSITE" id="PS00108">
    <property type="entry name" value="PROTEIN_KINASE_ST"/>
    <property type="match status" value="1"/>
</dbReference>
<dbReference type="GO" id="GO:0050321">
    <property type="term" value="F:tau-protein kinase activity"/>
    <property type="evidence" value="ECO:0007669"/>
    <property type="project" value="TreeGrafter"/>
</dbReference>
<comment type="caution">
    <text evidence="7">The sequence shown here is derived from an EMBL/GenBank/DDBJ whole genome shotgun (WGS) entry which is preliminary data.</text>
</comment>
<dbReference type="PROSITE" id="PS50011">
    <property type="entry name" value="PROTEIN_KINASE_DOM"/>
    <property type="match status" value="1"/>
</dbReference>
<keyword evidence="8" id="KW-1185">Reference proteome</keyword>
<dbReference type="GO" id="GO:0005524">
    <property type="term" value="F:ATP binding"/>
    <property type="evidence" value="ECO:0007669"/>
    <property type="project" value="UniProtKB-KW"/>
</dbReference>
<dbReference type="Pfam" id="PF00069">
    <property type="entry name" value="Pkinase"/>
    <property type="match status" value="1"/>
</dbReference>
<dbReference type="SUPFAM" id="SSF56112">
    <property type="entry name" value="Protein kinase-like (PK-like)"/>
    <property type="match status" value="1"/>
</dbReference>
<proteinExistence type="predicted"/>
<dbReference type="AlphaFoldDB" id="A0A9P1I6A6"/>
<dbReference type="PANTHER" id="PTHR24346:SF82">
    <property type="entry name" value="KP78A-RELATED"/>
    <property type="match status" value="1"/>
</dbReference>
<accession>A0A9P1I6A6</accession>
<dbReference type="GO" id="GO:0005737">
    <property type="term" value="C:cytoplasm"/>
    <property type="evidence" value="ECO:0007669"/>
    <property type="project" value="TreeGrafter"/>
</dbReference>
<evidence type="ECO:0000256" key="1">
    <source>
        <dbReference type="ARBA" id="ARBA00022527"/>
    </source>
</evidence>
<evidence type="ECO:0000256" key="4">
    <source>
        <dbReference type="ARBA" id="ARBA00022777"/>
    </source>
</evidence>
<organism evidence="7 8">
    <name type="scientific">Caenorhabditis angaria</name>
    <dbReference type="NCBI Taxonomy" id="860376"/>
    <lineage>
        <taxon>Eukaryota</taxon>
        <taxon>Metazoa</taxon>
        <taxon>Ecdysozoa</taxon>
        <taxon>Nematoda</taxon>
        <taxon>Chromadorea</taxon>
        <taxon>Rhabditida</taxon>
        <taxon>Rhabditina</taxon>
        <taxon>Rhabditomorpha</taxon>
        <taxon>Rhabditoidea</taxon>
        <taxon>Rhabditidae</taxon>
        <taxon>Peloderinae</taxon>
        <taxon>Caenorhabditis</taxon>
    </lineage>
</organism>
<evidence type="ECO:0000313" key="7">
    <source>
        <dbReference type="EMBL" id="CAI5439079.1"/>
    </source>
</evidence>
<dbReference type="Gene3D" id="1.10.510.10">
    <property type="entry name" value="Transferase(Phosphotransferase) domain 1"/>
    <property type="match status" value="1"/>
</dbReference>
<dbReference type="GO" id="GO:0035556">
    <property type="term" value="P:intracellular signal transduction"/>
    <property type="evidence" value="ECO:0007669"/>
    <property type="project" value="TreeGrafter"/>
</dbReference>
<dbReference type="InterPro" id="IPR011009">
    <property type="entry name" value="Kinase-like_dom_sf"/>
</dbReference>
<evidence type="ECO:0000259" key="6">
    <source>
        <dbReference type="PROSITE" id="PS50011"/>
    </source>
</evidence>
<keyword evidence="4" id="KW-0418">Kinase</keyword>
<feature type="domain" description="Protein kinase" evidence="6">
    <location>
        <begin position="14"/>
        <end position="267"/>
    </location>
</feature>
<keyword evidence="2" id="KW-0808">Transferase</keyword>
<protein>
    <recommendedName>
        <fullName evidence="6">Protein kinase domain-containing protein</fullName>
    </recommendedName>
</protein>
<evidence type="ECO:0000256" key="5">
    <source>
        <dbReference type="ARBA" id="ARBA00022840"/>
    </source>
</evidence>
<gene>
    <name evidence="7" type="ORF">CAMP_LOCUS1716</name>
</gene>
<dbReference type="OrthoDB" id="541276at2759"/>
<dbReference type="SMART" id="SM00220">
    <property type="entry name" value="S_TKc"/>
    <property type="match status" value="1"/>
</dbReference>
<dbReference type="InterPro" id="IPR000719">
    <property type="entry name" value="Prot_kinase_dom"/>
</dbReference>
<dbReference type="GO" id="GO:0000226">
    <property type="term" value="P:microtubule cytoskeleton organization"/>
    <property type="evidence" value="ECO:0007669"/>
    <property type="project" value="TreeGrafter"/>
</dbReference>
<keyword evidence="1" id="KW-0723">Serine/threonine-protein kinase</keyword>
<name>A0A9P1I6A6_9PELO</name>
<evidence type="ECO:0000313" key="8">
    <source>
        <dbReference type="Proteomes" id="UP001152747"/>
    </source>
</evidence>
<dbReference type="Proteomes" id="UP001152747">
    <property type="component" value="Unassembled WGS sequence"/>
</dbReference>